<gene>
    <name evidence="1" type="ORF">CEK71_20800</name>
</gene>
<dbReference type="Gene3D" id="2.60.120.200">
    <property type="match status" value="1"/>
</dbReference>
<name>A0A1Z4C431_9GAMM</name>
<dbReference type="InterPro" id="IPR013320">
    <property type="entry name" value="ConA-like_dom_sf"/>
</dbReference>
<proteinExistence type="predicted"/>
<dbReference type="Proteomes" id="UP000197019">
    <property type="component" value="Chromosome"/>
</dbReference>
<keyword evidence="2" id="KW-1185">Reference proteome</keyword>
<dbReference type="KEGG" id="mpsy:CEK71_20800"/>
<dbReference type="SUPFAM" id="SSF49899">
    <property type="entry name" value="Concanavalin A-like lectins/glucanases"/>
    <property type="match status" value="1"/>
</dbReference>
<dbReference type="EMBL" id="CP022129">
    <property type="protein sequence ID" value="ASF48307.1"/>
    <property type="molecule type" value="Genomic_DNA"/>
</dbReference>
<dbReference type="RefSeq" id="WP_088621177.1">
    <property type="nucleotide sequence ID" value="NZ_CP022129.1"/>
</dbReference>
<evidence type="ECO:0000313" key="1">
    <source>
        <dbReference type="EMBL" id="ASF48307.1"/>
    </source>
</evidence>
<dbReference type="AlphaFoldDB" id="A0A1Z4C431"/>
<reference evidence="1 2" key="1">
    <citation type="submission" date="2017-06" db="EMBL/GenBank/DDBJ databases">
        <title>Genome Sequencing of the methanotroph Methylovulum psychrotolerants str. HV10-M2 isolated from a high-altitude environment.</title>
        <authorList>
            <person name="Mateos-Rivera A."/>
        </authorList>
    </citation>
    <scope>NUCLEOTIDE SEQUENCE [LARGE SCALE GENOMIC DNA]</scope>
    <source>
        <strain evidence="1 2">HV10_M2</strain>
    </source>
</reference>
<sequence length="595" mass="58909">MSNQIIQPGQLVGVNPRYAPNMVALWNAAVPDVNYAKGSRGSFNAANITDGIAKQGRYKKFAGGTNTNTPNRYYLPTVGEGSAITIIWYGYCTSTGVGWIMSSNDSTNGIYQVLMNGALVFDVAFSSSAGQWQSTNSAFYSGDIAVFAITFDASSTANTPIFYKNGIPFAVTKNTNPVGTVRASSGLLSIGNQTDPNNVGFSRQRPMIGGLLGLAMLNRVLPANELLSLSGNFWQLFAPRVSQIWTLPPIINLAGAAQDRAAATGNLGAGMALAGAGQGVANAAGQLGMGLALSGNALADATAGAALAQRLGVGGTAQADSTATAAVQQTLSLSGLAVALASADGVLNQHVGLSGSAASVSIADGILKLDLHLSGTALAAVSGTGGLATAVSLTGAAVADSTATAQSRQQVTLAAAAQAGAQAGAVLNVTATVAGSALAAALAAAGLSGLADDNALTGNAEGTSLAAAALRASLPLAGAAVAGVTASGGLAVPVPLSGVGVSVAAGSGDLTVGFSAQALAEAWAQGDLTIAIPLNAAALASSLAQAYLATAGDYLLPAVGRYGMKNLTPLAAMHVLTDHYGMASLTPSYTLQVLH</sequence>
<evidence type="ECO:0000313" key="2">
    <source>
        <dbReference type="Proteomes" id="UP000197019"/>
    </source>
</evidence>
<accession>A0A1Z4C431</accession>
<protein>
    <submittedName>
        <fullName evidence="1">Uncharacterized protein</fullName>
    </submittedName>
</protein>
<organism evidence="1 2">
    <name type="scientific">Methylovulum psychrotolerans</name>
    <dbReference type="NCBI Taxonomy" id="1704499"/>
    <lineage>
        <taxon>Bacteria</taxon>
        <taxon>Pseudomonadati</taxon>
        <taxon>Pseudomonadota</taxon>
        <taxon>Gammaproteobacteria</taxon>
        <taxon>Methylococcales</taxon>
        <taxon>Methylococcaceae</taxon>
        <taxon>Methylovulum</taxon>
    </lineage>
</organism>